<dbReference type="Gene3D" id="2.60.120.1440">
    <property type="match status" value="1"/>
</dbReference>
<reference evidence="4" key="1">
    <citation type="submission" date="2022-05" db="EMBL/GenBank/DDBJ databases">
        <title>Brevundimonas albigilva TT17 genome sequence.</title>
        <authorList>
            <person name="Lee K."/>
            <person name="Son H."/>
        </authorList>
    </citation>
    <scope>NUCLEOTIDE SEQUENCE</scope>
    <source>
        <strain evidence="4">TT17</strain>
    </source>
</reference>
<proteinExistence type="predicted"/>
<dbReference type="InterPro" id="IPR032623">
    <property type="entry name" value="FecR_N"/>
</dbReference>
<feature type="domain" description="FecR N-terminal" evidence="3">
    <location>
        <begin position="3"/>
        <end position="44"/>
    </location>
</feature>
<evidence type="ECO:0000313" key="5">
    <source>
        <dbReference type="Proteomes" id="UP001055429"/>
    </source>
</evidence>
<evidence type="ECO:0000259" key="2">
    <source>
        <dbReference type="Pfam" id="PF04773"/>
    </source>
</evidence>
<protein>
    <submittedName>
        <fullName evidence="4">FecR domain-containing protein</fullName>
    </submittedName>
</protein>
<dbReference type="RefSeq" id="WP_250201522.1">
    <property type="nucleotide sequence ID" value="NZ_CP097649.1"/>
</dbReference>
<dbReference type="PIRSF" id="PIRSF018266">
    <property type="entry name" value="FecR"/>
    <property type="match status" value="1"/>
</dbReference>
<sequence>MAEAAAWVDWSARSDVSPAEVAAFERWMGENEAHRRAFADLAALWRSGALGEAAAGLAVAKPRRRERNLPWRLIVPTAMAAAAATLVILYAPWMDYRTLETARAQSDEMRLADGSTVRLSGGARLLVRQSPMGRSATLEQGEVFFDVRHDGRPFAVIAGEGRVQVMGTAFNIDRLSSGRTEVALYRGAVRVRGRSRETIDLKPGERAVVDGGRLSRSAPLRAAGPDWFDGWFDTEDASLGQLAEEIDRFSLKPIQADPEVRRMRISGRFHVGEPHVVLALIETAYGVRVVEESDRIRIER</sequence>
<dbReference type="Pfam" id="PF04773">
    <property type="entry name" value="FecR"/>
    <property type="match status" value="1"/>
</dbReference>
<dbReference type="Pfam" id="PF16220">
    <property type="entry name" value="DUF4880"/>
    <property type="match status" value="1"/>
</dbReference>
<dbReference type="InterPro" id="IPR006860">
    <property type="entry name" value="FecR"/>
</dbReference>
<gene>
    <name evidence="4" type="ORF">M8231_11805</name>
</gene>
<evidence type="ECO:0000256" key="1">
    <source>
        <dbReference type="SAM" id="Phobius"/>
    </source>
</evidence>
<organism evidence="4 5">
    <name type="scientific">Brevundimonas albigilva</name>
    <dbReference type="NCBI Taxonomy" id="1312364"/>
    <lineage>
        <taxon>Bacteria</taxon>
        <taxon>Pseudomonadati</taxon>
        <taxon>Pseudomonadota</taxon>
        <taxon>Alphaproteobacteria</taxon>
        <taxon>Caulobacterales</taxon>
        <taxon>Caulobacteraceae</taxon>
        <taxon>Brevundimonas</taxon>
    </lineage>
</organism>
<evidence type="ECO:0000313" key="4">
    <source>
        <dbReference type="EMBL" id="URI14500.1"/>
    </source>
</evidence>
<name>A0ABY4SP93_9CAUL</name>
<keyword evidence="1" id="KW-0812">Transmembrane</keyword>
<feature type="domain" description="FecR protein" evidence="2">
    <location>
        <begin position="98"/>
        <end position="190"/>
    </location>
</feature>
<keyword evidence="5" id="KW-1185">Reference proteome</keyword>
<evidence type="ECO:0000259" key="3">
    <source>
        <dbReference type="Pfam" id="PF16220"/>
    </source>
</evidence>
<dbReference type="EMBL" id="CP097649">
    <property type="protein sequence ID" value="URI14500.1"/>
    <property type="molecule type" value="Genomic_DNA"/>
</dbReference>
<feature type="transmembrane region" description="Helical" evidence="1">
    <location>
        <begin position="73"/>
        <end position="93"/>
    </location>
</feature>
<accession>A0ABY4SP93</accession>
<keyword evidence="1" id="KW-1133">Transmembrane helix</keyword>
<dbReference type="InterPro" id="IPR012373">
    <property type="entry name" value="Ferrdict_sens_TM"/>
</dbReference>
<dbReference type="PANTHER" id="PTHR30273">
    <property type="entry name" value="PERIPLASMIC SIGNAL SENSOR AND SIGMA FACTOR ACTIVATOR FECR-RELATED"/>
    <property type="match status" value="1"/>
</dbReference>
<keyword evidence="1" id="KW-0472">Membrane</keyword>
<dbReference type="Proteomes" id="UP001055429">
    <property type="component" value="Chromosome"/>
</dbReference>
<dbReference type="PANTHER" id="PTHR30273:SF2">
    <property type="entry name" value="PROTEIN FECR"/>
    <property type="match status" value="1"/>
</dbReference>